<dbReference type="NCBIfam" id="TIGR00062">
    <property type="entry name" value="L27"/>
    <property type="match status" value="1"/>
</dbReference>
<accession>A0A8H3YI52</accession>
<evidence type="ECO:0000313" key="5">
    <source>
        <dbReference type="EMBL" id="GHJ88857.1"/>
    </source>
</evidence>
<comment type="caution">
    <text evidence="5">The sequence shown here is derived from an EMBL/GenBank/DDBJ whole genome shotgun (WGS) entry which is preliminary data.</text>
</comment>
<dbReference type="OrthoDB" id="1867012at2759"/>
<keyword evidence="6" id="KW-1185">Reference proteome</keyword>
<evidence type="ECO:0000256" key="4">
    <source>
        <dbReference type="ARBA" id="ARBA00035267"/>
    </source>
</evidence>
<organism evidence="5 6">
    <name type="scientific">Naganishia liquefaciens</name>
    <dbReference type="NCBI Taxonomy" id="104408"/>
    <lineage>
        <taxon>Eukaryota</taxon>
        <taxon>Fungi</taxon>
        <taxon>Dikarya</taxon>
        <taxon>Basidiomycota</taxon>
        <taxon>Agaricomycotina</taxon>
        <taxon>Tremellomycetes</taxon>
        <taxon>Filobasidiales</taxon>
        <taxon>Filobasidiaceae</taxon>
        <taxon>Naganishia</taxon>
    </lineage>
</organism>
<evidence type="ECO:0000256" key="3">
    <source>
        <dbReference type="ARBA" id="ARBA00023274"/>
    </source>
</evidence>
<gene>
    <name evidence="5" type="ORF">NliqN6_5259</name>
</gene>
<evidence type="ECO:0000256" key="1">
    <source>
        <dbReference type="ARBA" id="ARBA00010797"/>
    </source>
</evidence>
<evidence type="ECO:0000313" key="6">
    <source>
        <dbReference type="Proteomes" id="UP000620104"/>
    </source>
</evidence>
<dbReference type="GO" id="GO:0003735">
    <property type="term" value="F:structural constituent of ribosome"/>
    <property type="evidence" value="ECO:0007669"/>
    <property type="project" value="InterPro"/>
</dbReference>
<dbReference type="EMBL" id="BLZA01000032">
    <property type="protein sequence ID" value="GHJ88857.1"/>
    <property type="molecule type" value="Genomic_DNA"/>
</dbReference>
<dbReference type="SUPFAM" id="SSF110324">
    <property type="entry name" value="Ribosomal L27 protein-like"/>
    <property type="match status" value="1"/>
</dbReference>
<dbReference type="PRINTS" id="PR00063">
    <property type="entry name" value="RIBOSOMALL27"/>
</dbReference>
<dbReference type="GO" id="GO:0005762">
    <property type="term" value="C:mitochondrial large ribosomal subunit"/>
    <property type="evidence" value="ECO:0007669"/>
    <property type="project" value="TreeGrafter"/>
</dbReference>
<reference evidence="5" key="1">
    <citation type="submission" date="2020-07" db="EMBL/GenBank/DDBJ databases">
        <title>Draft Genome Sequence of a Deep-Sea Yeast, Naganishia (Cryptococcus) liquefaciens strain N6.</title>
        <authorList>
            <person name="Han Y.W."/>
            <person name="Kajitani R."/>
            <person name="Morimoto H."/>
            <person name="Parhat M."/>
            <person name="Tsubouchi H."/>
            <person name="Bakenova O."/>
            <person name="Ogata M."/>
            <person name="Argunhan B."/>
            <person name="Aoki R."/>
            <person name="Kajiwara S."/>
            <person name="Itoh T."/>
            <person name="Iwasaki H."/>
        </authorList>
    </citation>
    <scope>NUCLEOTIDE SEQUENCE</scope>
    <source>
        <strain evidence="5">N6</strain>
    </source>
</reference>
<dbReference type="FunFam" id="2.40.50.100:FF:000020">
    <property type="entry name" value="50S ribosomal protein L27"/>
    <property type="match status" value="1"/>
</dbReference>
<evidence type="ECO:0000256" key="2">
    <source>
        <dbReference type="ARBA" id="ARBA00022980"/>
    </source>
</evidence>
<dbReference type="PROSITE" id="PS00831">
    <property type="entry name" value="RIBOSOMAL_L27"/>
    <property type="match status" value="1"/>
</dbReference>
<name>A0A8H3YI52_9TREE</name>
<dbReference type="InterPro" id="IPR018261">
    <property type="entry name" value="Ribosomal_bL27_CS"/>
</dbReference>
<dbReference type="InterPro" id="IPR001684">
    <property type="entry name" value="Ribosomal_bL27"/>
</dbReference>
<dbReference type="PANTHER" id="PTHR15893">
    <property type="entry name" value="RIBOSOMAL PROTEIN L27"/>
    <property type="match status" value="1"/>
</dbReference>
<keyword evidence="3" id="KW-0687">Ribonucleoprotein</keyword>
<dbReference type="Gene3D" id="2.40.50.100">
    <property type="match status" value="1"/>
</dbReference>
<proteinExistence type="inferred from homology"/>
<dbReference type="Proteomes" id="UP000620104">
    <property type="component" value="Unassembled WGS sequence"/>
</dbReference>
<dbReference type="GO" id="GO:0006412">
    <property type="term" value="P:translation"/>
    <property type="evidence" value="ECO:0007669"/>
    <property type="project" value="InterPro"/>
</dbReference>
<sequence length="182" mass="19840">MSALFRSMLSPVSSAFGAALRPTTASSSTSPLQTIGSLWQQQVRTATKRGGGSSKNGRSSAGRRLGVKKFTDQYVLPGQIIVRQRGNQFHAGQNVGQGKDHTLYALEPGYVKFYSSSSPFPHVVPSAPATTSAKGLSAVVKRPRYTNQFIGIAREREERLPRAMQNVGRDRRFWGAVKEESV</sequence>
<protein>
    <recommendedName>
        <fullName evidence="4">Large ribosomal subunit protein bL27m</fullName>
    </recommendedName>
</protein>
<dbReference type="AlphaFoldDB" id="A0A8H3YI52"/>
<dbReference type="PANTHER" id="PTHR15893:SF0">
    <property type="entry name" value="LARGE RIBOSOMAL SUBUNIT PROTEIN BL27M"/>
    <property type="match status" value="1"/>
</dbReference>
<dbReference type="Pfam" id="PF01016">
    <property type="entry name" value="Ribosomal_L27"/>
    <property type="match status" value="1"/>
</dbReference>
<keyword evidence="2" id="KW-0689">Ribosomal protein</keyword>
<comment type="similarity">
    <text evidence="1">Belongs to the bacterial ribosomal protein bL27 family.</text>
</comment>